<accession>V6LWP3</accession>
<organism evidence="1">
    <name type="scientific">Spironucleus salmonicida</name>
    <dbReference type="NCBI Taxonomy" id="348837"/>
    <lineage>
        <taxon>Eukaryota</taxon>
        <taxon>Metamonada</taxon>
        <taxon>Diplomonadida</taxon>
        <taxon>Hexamitidae</taxon>
        <taxon>Hexamitinae</taxon>
        <taxon>Spironucleus</taxon>
    </lineage>
</organism>
<name>V6LWP3_9EUKA</name>
<dbReference type="EMBL" id="KI545962">
    <property type="protein sequence ID" value="EST49062.1"/>
    <property type="molecule type" value="Genomic_DNA"/>
</dbReference>
<reference evidence="1" key="1">
    <citation type="journal article" date="2014" name="PLoS Genet.">
        <title>The Genome of Spironucleus salmonicida Highlights a Fish Pathogen Adapted to Fluctuating Environments.</title>
        <authorList>
            <person name="Xu F."/>
            <person name="Jerlstrom-Hultqvist J."/>
            <person name="Einarsson E."/>
            <person name="Astvaldsson A."/>
            <person name="Svard S.G."/>
            <person name="Andersson J.O."/>
        </authorList>
    </citation>
    <scope>NUCLEOTIDE SEQUENCE</scope>
</reference>
<gene>
    <name evidence="1" type="ORF">SS50377_10664</name>
</gene>
<evidence type="ECO:0000313" key="1">
    <source>
        <dbReference type="EMBL" id="EST49062.1"/>
    </source>
</evidence>
<protein>
    <submittedName>
        <fullName evidence="1">Uncharacterized protein</fullName>
    </submittedName>
</protein>
<proteinExistence type="predicted"/>
<dbReference type="AlphaFoldDB" id="V6LWP3"/>
<sequence>MDALPTKCAPQQVLRPTLLLQIDRTWALIYFLCHYTWREGYLPQSIVDYARLPGSSLLQTRGRINNSNHRIPHMMVARQTPPPNGWQSSVPPFGSASGRQIESTASVYGCKISAYYYFGVVERLGRVLQIVTQHDVRKVPMPQNQHSILPVHFF</sequence>